<dbReference type="PANTHER" id="PTHR30595:SF6">
    <property type="entry name" value="SCHLAFEN ALBA-2 DOMAIN-CONTAINING PROTEIN"/>
    <property type="match status" value="1"/>
</dbReference>
<dbReference type="EMBL" id="LT629740">
    <property type="protein sequence ID" value="SDT43091.1"/>
    <property type="molecule type" value="Genomic_DNA"/>
</dbReference>
<dbReference type="InterPro" id="IPR036390">
    <property type="entry name" value="WH_DNA-bd_sf"/>
</dbReference>
<gene>
    <name evidence="2" type="ORF">SAMN05216490_3454</name>
</gene>
<keyword evidence="2" id="KW-0547">Nucleotide-binding</keyword>
<dbReference type="RefSeq" id="WP_091375651.1">
    <property type="nucleotide sequence ID" value="NZ_LT629740.1"/>
</dbReference>
<dbReference type="STRING" id="652787.SAMN05216490_3454"/>
<feature type="domain" description="Schlafen AlbA-2" evidence="1">
    <location>
        <begin position="3"/>
        <end position="108"/>
    </location>
</feature>
<dbReference type="InterPro" id="IPR038475">
    <property type="entry name" value="RecG_C_sf"/>
</dbReference>
<dbReference type="Gene3D" id="3.30.950.30">
    <property type="entry name" value="Schlafen, AAA domain"/>
    <property type="match status" value="1"/>
</dbReference>
<dbReference type="GO" id="GO:0004386">
    <property type="term" value="F:helicase activity"/>
    <property type="evidence" value="ECO:0007669"/>
    <property type="project" value="UniProtKB-KW"/>
</dbReference>
<dbReference type="Pfam" id="PF04326">
    <property type="entry name" value="SLFN_AlbA_2"/>
    <property type="match status" value="1"/>
</dbReference>
<proteinExistence type="predicted"/>
<dbReference type="InterPro" id="IPR007421">
    <property type="entry name" value="Schlafen_AlbA_2_dom"/>
</dbReference>
<dbReference type="InterPro" id="IPR036388">
    <property type="entry name" value="WH-like_DNA-bd_sf"/>
</dbReference>
<dbReference type="Proteomes" id="UP000199679">
    <property type="component" value="Chromosome I"/>
</dbReference>
<keyword evidence="2" id="KW-0347">Helicase</keyword>
<keyword evidence="2" id="KW-0378">Hydrolase</keyword>
<keyword evidence="2" id="KW-0067">ATP-binding</keyword>
<dbReference type="SUPFAM" id="SSF46785">
    <property type="entry name" value="Winged helix' DNA-binding domain"/>
    <property type="match status" value="1"/>
</dbReference>
<dbReference type="Pfam" id="PF13749">
    <property type="entry name" value="HATPase_c_4"/>
    <property type="match status" value="1"/>
</dbReference>
<accession>A0A1H2AAT8</accession>
<reference evidence="2 3" key="1">
    <citation type="submission" date="2016-10" db="EMBL/GenBank/DDBJ databases">
        <authorList>
            <person name="de Groot N.N."/>
        </authorList>
    </citation>
    <scope>NUCLEOTIDE SEQUENCE [LARGE SCALE GENOMIC DNA]</scope>
    <source>
        <strain evidence="2 3">MP1X4</strain>
    </source>
</reference>
<dbReference type="Gene3D" id="3.30.565.60">
    <property type="match status" value="1"/>
</dbReference>
<keyword evidence="3" id="KW-1185">Reference proteome</keyword>
<organism evidence="2 3">
    <name type="scientific">Mucilaginibacter mallensis</name>
    <dbReference type="NCBI Taxonomy" id="652787"/>
    <lineage>
        <taxon>Bacteria</taxon>
        <taxon>Pseudomonadati</taxon>
        <taxon>Bacteroidota</taxon>
        <taxon>Sphingobacteriia</taxon>
        <taxon>Sphingobacteriales</taxon>
        <taxon>Sphingobacteriaceae</taxon>
        <taxon>Mucilaginibacter</taxon>
    </lineage>
</organism>
<sequence>MPEKHNIEYKQSWRDEYLKWICGFANAQGGQLFIGIDDHGNVTGIDDYAKLMEDIPNKAVNHLGLVVDVNLQEKAGKRYLEITVPVSSIPISYHGTYHYRSGSTKQELKGTALHDFLLQKMGRTWDDMGMDHASLNEIEETAVAAFLKAAIKSGRIYPGAVQDDLVSLLENLELVAPDGKLTAAAILLFGKKPMRYFVHSYFKIGRFGVSDADLKFQDTVEGNIFEMVDRVIRLLKERYLVSPITYEGIQRIEKLEYPEAALREAILNAIVHKDYTGTTIQLSVYDDKLMLWNPGKLPADIPLEKLTKKHASHPRNKHIAEVFFRAGYIESWGRGIETILSACKTAGLPEPAFEEAWGGVVVTFFKDIYTEEYLMGLGLDERFRKVLLTVKAKGIIYNSQYQELFGVSKRTASNDLKILTEKKLLLKMGTTGKGTYYTLYWGNKGAKETL</sequence>
<evidence type="ECO:0000313" key="3">
    <source>
        <dbReference type="Proteomes" id="UP000199679"/>
    </source>
</evidence>
<protein>
    <submittedName>
        <fullName evidence="2">ATP-dependent DNA helicase RecG</fullName>
    </submittedName>
</protein>
<dbReference type="OrthoDB" id="613884at2"/>
<dbReference type="PANTHER" id="PTHR30595">
    <property type="entry name" value="GLPR-RELATED TRANSCRIPTIONAL REPRESSOR"/>
    <property type="match status" value="1"/>
</dbReference>
<dbReference type="InterPro" id="IPR038461">
    <property type="entry name" value="Schlafen_AlbA_2_dom_sf"/>
</dbReference>
<dbReference type="Gene3D" id="1.10.10.10">
    <property type="entry name" value="Winged helix-like DNA-binding domain superfamily/Winged helix DNA-binding domain"/>
    <property type="match status" value="1"/>
</dbReference>
<evidence type="ECO:0000259" key="1">
    <source>
        <dbReference type="Pfam" id="PF04326"/>
    </source>
</evidence>
<dbReference type="AlphaFoldDB" id="A0A1H2AAT8"/>
<name>A0A1H2AAT8_MUCMA</name>
<evidence type="ECO:0000313" key="2">
    <source>
        <dbReference type="EMBL" id="SDT43091.1"/>
    </source>
</evidence>